<accession>A0ABM8V5A9</accession>
<dbReference type="EMBL" id="CAJRAY010000056">
    <property type="protein sequence ID" value="CAG5088298.1"/>
    <property type="molecule type" value="Genomic_DNA"/>
</dbReference>
<reference evidence="1 2" key="1">
    <citation type="submission" date="2021-04" db="EMBL/GenBank/DDBJ databases">
        <authorList>
            <person name="Rakotoarivonina H."/>
        </authorList>
    </citation>
    <scope>NUCLEOTIDE SEQUENCE [LARGE SCALE GENOMIC DNA]</scope>
    <source>
        <strain evidence="1 2">XE</strain>
    </source>
</reference>
<sequence length="105" mass="12820">MGDSWFVYDERLGIEVPYLEHEWETYPLEVRSAILERWETIRGRIPDRILALERRIRELQRQLDEEEDFETSCRLNADIAEQASRINDLNIWYRINQTIDSRRHT</sequence>
<keyword evidence="2" id="KW-1185">Reference proteome</keyword>
<protein>
    <submittedName>
        <fullName evidence="1">Uncharacterized protein</fullName>
    </submittedName>
</protein>
<name>A0ABM8V5A9_THEXY</name>
<dbReference type="Proteomes" id="UP000681526">
    <property type="component" value="Unassembled WGS sequence"/>
</dbReference>
<comment type="caution">
    <text evidence="1">The sequence shown here is derived from an EMBL/GenBank/DDBJ whole genome shotgun (WGS) entry which is preliminary data.</text>
</comment>
<dbReference type="RefSeq" id="WP_213484771.1">
    <property type="nucleotide sequence ID" value="NZ_CAJRAY010000056.1"/>
</dbReference>
<gene>
    <name evidence="1" type="primary">txxe 2311</name>
    <name evidence="1" type="ORF">TXXE_11775</name>
</gene>
<evidence type="ECO:0000313" key="1">
    <source>
        <dbReference type="EMBL" id="CAG5088298.1"/>
    </source>
</evidence>
<evidence type="ECO:0000313" key="2">
    <source>
        <dbReference type="Proteomes" id="UP000681526"/>
    </source>
</evidence>
<proteinExistence type="predicted"/>
<organism evidence="1 2">
    <name type="scientific">Thermobacillus xylanilyticus</name>
    <dbReference type="NCBI Taxonomy" id="76633"/>
    <lineage>
        <taxon>Bacteria</taxon>
        <taxon>Bacillati</taxon>
        <taxon>Bacillota</taxon>
        <taxon>Bacilli</taxon>
        <taxon>Bacillales</taxon>
        <taxon>Paenibacillaceae</taxon>
        <taxon>Thermobacillus</taxon>
    </lineage>
</organism>